<evidence type="ECO:0000259" key="8">
    <source>
        <dbReference type="PROSITE" id="PS50004"/>
    </source>
</evidence>
<evidence type="ECO:0000256" key="3">
    <source>
        <dbReference type="ARBA" id="ARBA00023055"/>
    </source>
</evidence>
<dbReference type="PROSITE" id="PS51847">
    <property type="entry name" value="SMP"/>
    <property type="match status" value="1"/>
</dbReference>
<evidence type="ECO:0000313" key="10">
    <source>
        <dbReference type="EMBL" id="RYR35333.1"/>
    </source>
</evidence>
<dbReference type="InterPro" id="IPR000008">
    <property type="entry name" value="C2_dom"/>
</dbReference>
<dbReference type="CDD" id="cd21669">
    <property type="entry name" value="SMP_SF"/>
    <property type="match status" value="1"/>
</dbReference>
<proteinExistence type="predicted"/>
<keyword evidence="7" id="KW-0812">Transmembrane</keyword>
<organism evidence="10 11">
    <name type="scientific">Arachis hypogaea</name>
    <name type="common">Peanut</name>
    <dbReference type="NCBI Taxonomy" id="3818"/>
    <lineage>
        <taxon>Eukaryota</taxon>
        <taxon>Viridiplantae</taxon>
        <taxon>Streptophyta</taxon>
        <taxon>Embryophyta</taxon>
        <taxon>Tracheophyta</taxon>
        <taxon>Spermatophyta</taxon>
        <taxon>Magnoliopsida</taxon>
        <taxon>eudicotyledons</taxon>
        <taxon>Gunneridae</taxon>
        <taxon>Pentapetalae</taxon>
        <taxon>rosids</taxon>
        <taxon>fabids</taxon>
        <taxon>Fabales</taxon>
        <taxon>Fabaceae</taxon>
        <taxon>Papilionoideae</taxon>
        <taxon>50 kb inversion clade</taxon>
        <taxon>dalbergioids sensu lato</taxon>
        <taxon>Dalbergieae</taxon>
        <taxon>Pterocarpus clade</taxon>
        <taxon>Arachis</taxon>
    </lineage>
</organism>
<protein>
    <recommendedName>
        <fullName evidence="12">C2 domain-containing protein</fullName>
    </recommendedName>
</protein>
<feature type="domain" description="SMP-LTD" evidence="9">
    <location>
        <begin position="71"/>
        <end position="301"/>
    </location>
</feature>
<feature type="transmembrane region" description="Helical" evidence="7">
    <location>
        <begin position="31"/>
        <end position="48"/>
    </location>
</feature>
<evidence type="ECO:0000256" key="2">
    <source>
        <dbReference type="ARBA" id="ARBA00022448"/>
    </source>
</evidence>
<evidence type="ECO:0000259" key="9">
    <source>
        <dbReference type="PROSITE" id="PS51847"/>
    </source>
</evidence>
<dbReference type="PROSITE" id="PS50004">
    <property type="entry name" value="C2"/>
    <property type="match status" value="1"/>
</dbReference>
<keyword evidence="11" id="KW-1185">Reference proteome</keyword>
<dbReference type="InterPro" id="IPR035892">
    <property type="entry name" value="C2_domain_sf"/>
</dbReference>
<dbReference type="PANTHER" id="PTHR47042:SF4">
    <property type="entry name" value="OS02G0313700 PROTEIN"/>
    <property type="match status" value="1"/>
</dbReference>
<evidence type="ECO:0000256" key="1">
    <source>
        <dbReference type="ARBA" id="ARBA00004370"/>
    </source>
</evidence>
<accession>A0A445B9I3</accession>
<sequence>MDITEVTILHHVGIVLMVMWLLSAVNYFHPFAYFVALIYLYLVHELYVTRLRKKVQFEERKQANQRRVLSDSETVRWLNHAVENIWPICMENIASQNILLPIIPWFLEKYKPWTAKEAVVQHLYLGRNPPLFTEIRVLRQNDDDHLVLELGMNFLTADDMSAILAVKLRKRLGFGMTAKLHITGMHVEGKLLASNILEALWTDLPQDVLVGVKFLRTWPFIGRLRVCFVEPPYFQMTVKPIFTHGLDVTELPGIAGWLVSMNYEGLLLSSFCLLSLIFDKLLSIAFEQTLVEPNMLVVDVEKFVTPQEGPWFSVDEKDPVAYVKVELIEASDMKPSDPNGLADPYVKGRLGGYRFRTKIQRKTLNPKWLEEFKIPIISWDSSNVLALLVHDKDHFYDDDLGINFSLTSGMSLYCAPIIEYMLLIMCILRQTKYCVIFRECSVNINDLRDGQRHDMWLPLKNVKMGRLHLAITVVDHGKEVDATCTQETVDTEEMRKSSLKNETANEGSFPSVTSEKLAKLNDDFEAIDVIGQKETGIWVHHPGSQACPNWEPRKGKGRRLDTEISGEQNGSSRNLKSQVNGSLKNENCSSSPDDDFEQKHPHMGKVKRGLHKIGDVFRKNSKKEDQIGSGGEGVPSPRAFRWSFNKKGEDLFSRGREDVPSPHDNIRSVNSKSGVGLKFVMDDNVSGFPTGKLQVEGEGESTEGSPPESPSKGNVKEKAKNVLKHAEKGIKQALSFRSKKRRSKGDPTATVPEGKTFDESESSSDESVPVPVRSAGDESIPVACEGNASPGYVSPNPKVIVVHKVQSDTPVVDEAPIKEEIVEEETQRVASPDRPSENSFEAKGDKNEVVADKRENS</sequence>
<dbReference type="GO" id="GO:0008289">
    <property type="term" value="F:lipid binding"/>
    <property type="evidence" value="ECO:0007669"/>
    <property type="project" value="UniProtKB-KW"/>
</dbReference>
<dbReference type="InterPro" id="IPR052847">
    <property type="entry name" value="Ext_Synaptotagmin/KAHRP-like"/>
</dbReference>
<evidence type="ECO:0000256" key="5">
    <source>
        <dbReference type="ARBA" id="ARBA00023136"/>
    </source>
</evidence>
<evidence type="ECO:0000256" key="6">
    <source>
        <dbReference type="SAM" id="MobiDB-lite"/>
    </source>
</evidence>
<comment type="subcellular location">
    <subcellularLocation>
        <location evidence="1">Membrane</location>
    </subcellularLocation>
</comment>
<evidence type="ECO:0000256" key="7">
    <source>
        <dbReference type="SAM" id="Phobius"/>
    </source>
</evidence>
<name>A0A445B9I3_ARAHY</name>
<keyword evidence="2" id="KW-0813">Transport</keyword>
<dbReference type="SUPFAM" id="SSF49562">
    <property type="entry name" value="C2 domain (Calcium/lipid-binding domain, CaLB)"/>
    <property type="match status" value="1"/>
</dbReference>
<feature type="domain" description="C2" evidence="8">
    <location>
        <begin position="306"/>
        <end position="422"/>
    </location>
</feature>
<dbReference type="EMBL" id="SDMP01000010">
    <property type="protein sequence ID" value="RYR35333.1"/>
    <property type="molecule type" value="Genomic_DNA"/>
</dbReference>
<dbReference type="Pfam" id="PF00168">
    <property type="entry name" value="C2"/>
    <property type="match status" value="1"/>
</dbReference>
<dbReference type="InterPro" id="IPR031468">
    <property type="entry name" value="SMP_LBD"/>
</dbReference>
<keyword evidence="4" id="KW-0446">Lipid-binding</keyword>
<feature type="region of interest" description="Disordered" evidence="6">
    <location>
        <begin position="619"/>
        <end position="640"/>
    </location>
</feature>
<reference evidence="10 11" key="1">
    <citation type="submission" date="2019-01" db="EMBL/GenBank/DDBJ databases">
        <title>Sequencing of cultivated peanut Arachis hypogaea provides insights into genome evolution and oil improvement.</title>
        <authorList>
            <person name="Chen X."/>
        </authorList>
    </citation>
    <scope>NUCLEOTIDE SEQUENCE [LARGE SCALE GENOMIC DNA]</scope>
    <source>
        <strain evidence="11">cv. Fuhuasheng</strain>
        <tissue evidence="10">Leaves</tissue>
    </source>
</reference>
<evidence type="ECO:0000256" key="4">
    <source>
        <dbReference type="ARBA" id="ARBA00023121"/>
    </source>
</evidence>
<dbReference type="SMART" id="SM00239">
    <property type="entry name" value="C2"/>
    <property type="match status" value="1"/>
</dbReference>
<dbReference type="STRING" id="3818.A0A445B9I3"/>
<feature type="region of interest" description="Disordered" evidence="6">
    <location>
        <begin position="807"/>
        <end position="857"/>
    </location>
</feature>
<feature type="region of interest" description="Disordered" evidence="6">
    <location>
        <begin position="540"/>
        <end position="605"/>
    </location>
</feature>
<feature type="region of interest" description="Disordered" evidence="6">
    <location>
        <begin position="681"/>
        <end position="795"/>
    </location>
</feature>
<comment type="caution">
    <text evidence="10">The sequence shown here is derived from an EMBL/GenBank/DDBJ whole genome shotgun (WGS) entry which is preliminary data.</text>
</comment>
<evidence type="ECO:0000313" key="11">
    <source>
        <dbReference type="Proteomes" id="UP000289738"/>
    </source>
</evidence>
<feature type="compositionally biased region" description="Basic and acidic residues" evidence="6">
    <location>
        <begin position="551"/>
        <end position="562"/>
    </location>
</feature>
<keyword evidence="5 7" id="KW-0472">Membrane</keyword>
<evidence type="ECO:0008006" key="12">
    <source>
        <dbReference type="Google" id="ProtNLM"/>
    </source>
</evidence>
<dbReference type="Gene3D" id="2.60.40.150">
    <property type="entry name" value="C2 domain"/>
    <property type="match status" value="1"/>
</dbReference>
<feature type="compositionally biased region" description="Basic and acidic residues" evidence="6">
    <location>
        <begin position="714"/>
        <end position="730"/>
    </location>
</feature>
<keyword evidence="7" id="KW-1133">Transmembrane helix</keyword>
<keyword evidence="3" id="KW-0445">Lipid transport</keyword>
<dbReference type="AlphaFoldDB" id="A0A445B9I3"/>
<dbReference type="PANTHER" id="PTHR47042">
    <property type="entry name" value="C2 DOMAIN-CONTAINING PROTEIN-LIKE"/>
    <property type="match status" value="1"/>
</dbReference>
<gene>
    <name evidence="10" type="ORF">Ahy_A10g050494</name>
</gene>
<feature type="compositionally biased region" description="Polar residues" evidence="6">
    <location>
        <begin position="565"/>
        <end position="591"/>
    </location>
</feature>
<feature type="compositionally biased region" description="Basic and acidic residues" evidence="6">
    <location>
        <begin position="834"/>
        <end position="857"/>
    </location>
</feature>
<dbReference type="Proteomes" id="UP000289738">
    <property type="component" value="Chromosome A10"/>
</dbReference>
<dbReference type="GO" id="GO:0006869">
    <property type="term" value="P:lipid transport"/>
    <property type="evidence" value="ECO:0007669"/>
    <property type="project" value="UniProtKB-KW"/>
</dbReference>
<dbReference type="GO" id="GO:0016020">
    <property type="term" value="C:membrane"/>
    <property type="evidence" value="ECO:0007669"/>
    <property type="project" value="UniProtKB-SubCell"/>
</dbReference>